<gene>
    <name evidence="1" type="ORF">Patl1_01880</name>
</gene>
<proteinExistence type="predicted"/>
<accession>A0ACC1C706</accession>
<dbReference type="EMBL" id="CM047897">
    <property type="protein sequence ID" value="KAJ0111489.1"/>
    <property type="molecule type" value="Genomic_DNA"/>
</dbReference>
<evidence type="ECO:0000313" key="1">
    <source>
        <dbReference type="EMBL" id="KAJ0111489.1"/>
    </source>
</evidence>
<organism evidence="1 2">
    <name type="scientific">Pistacia atlantica</name>
    <dbReference type="NCBI Taxonomy" id="434234"/>
    <lineage>
        <taxon>Eukaryota</taxon>
        <taxon>Viridiplantae</taxon>
        <taxon>Streptophyta</taxon>
        <taxon>Embryophyta</taxon>
        <taxon>Tracheophyta</taxon>
        <taxon>Spermatophyta</taxon>
        <taxon>Magnoliopsida</taxon>
        <taxon>eudicotyledons</taxon>
        <taxon>Gunneridae</taxon>
        <taxon>Pentapetalae</taxon>
        <taxon>rosids</taxon>
        <taxon>malvids</taxon>
        <taxon>Sapindales</taxon>
        <taxon>Anacardiaceae</taxon>
        <taxon>Pistacia</taxon>
    </lineage>
</organism>
<comment type="caution">
    <text evidence="1">The sequence shown here is derived from an EMBL/GenBank/DDBJ whole genome shotgun (WGS) entry which is preliminary data.</text>
</comment>
<evidence type="ECO:0000313" key="2">
    <source>
        <dbReference type="Proteomes" id="UP001164250"/>
    </source>
</evidence>
<name>A0ACC1C706_9ROSI</name>
<sequence length="460" mass="49130">MAKLINIAILSLLFLLSLVSTAKAHEGAIVDISKFGGKNGGCITEALTKAWNKACQSPTPSRVLIPPGSYRAGKVLLEGPCKASIEVEFKGTLKPTEDQIKDDSWIQFNKITGFKLFGGGTFDGEGAKVWEKCKGGGLEKLPMSVKFNFITDGTIEDICSINAKQFHMAVVGCNNVNFNRLRITAPADSPNTDGIHIGQSTNIRVCDSTIGTGDDCISFLGGTKNVSITKVNCGPGHGISIGSLGRYQDEEPLTGITIKDCNFTNTDNGVRIKSWPDRYENAASDLHFEDLTMNNVTNPIIIDQNYCPGKSCAQGHSKVKLNKVFFKNIKGTSANPCAVKLACSSGTCEGVELSEIDLSYNGQDGQVTSECSNVKPNVVGKMNPPACRAPVQIGDKGGGGGSKVGENGKGGGEKKEKNDSGNDFVHGPVPYVLKHSDYGLFNHKMESIDLQKARFVFGYG</sequence>
<protein>
    <submittedName>
        <fullName evidence="1">Uncharacterized protein</fullName>
    </submittedName>
</protein>
<dbReference type="Proteomes" id="UP001164250">
    <property type="component" value="Chromosome 1"/>
</dbReference>
<keyword evidence="2" id="KW-1185">Reference proteome</keyword>
<reference evidence="2" key="1">
    <citation type="journal article" date="2023" name="G3 (Bethesda)">
        <title>Genome assembly and association tests identify interacting loci associated with vigor, precocity, and sex in interspecific pistachio rootstocks.</title>
        <authorList>
            <person name="Palmer W."/>
            <person name="Jacygrad E."/>
            <person name="Sagayaradj S."/>
            <person name="Cavanaugh K."/>
            <person name="Han R."/>
            <person name="Bertier L."/>
            <person name="Beede B."/>
            <person name="Kafkas S."/>
            <person name="Golino D."/>
            <person name="Preece J."/>
            <person name="Michelmore R."/>
        </authorList>
    </citation>
    <scope>NUCLEOTIDE SEQUENCE [LARGE SCALE GENOMIC DNA]</scope>
</reference>